<dbReference type="PANTHER" id="PTHR24198">
    <property type="entry name" value="ANKYRIN REPEAT AND PROTEIN KINASE DOMAIN-CONTAINING PROTEIN"/>
    <property type="match status" value="1"/>
</dbReference>
<evidence type="ECO:0000313" key="3">
    <source>
        <dbReference type="EMBL" id="ORY20328.1"/>
    </source>
</evidence>
<keyword evidence="1" id="KW-0677">Repeat</keyword>
<name>A0A1Y2ACQ6_9FUNG</name>
<dbReference type="PANTHER" id="PTHR24198:SF165">
    <property type="entry name" value="ANKYRIN REPEAT-CONTAINING PROTEIN-RELATED"/>
    <property type="match status" value="1"/>
</dbReference>
<dbReference type="InterPro" id="IPR002110">
    <property type="entry name" value="Ankyrin_rpt"/>
</dbReference>
<evidence type="ECO:0000256" key="1">
    <source>
        <dbReference type="ARBA" id="ARBA00022737"/>
    </source>
</evidence>
<dbReference type="EMBL" id="MCOG01000293">
    <property type="protein sequence ID" value="ORY20328.1"/>
    <property type="molecule type" value="Genomic_DNA"/>
</dbReference>
<reference evidence="3 4" key="1">
    <citation type="submission" date="2016-08" db="EMBL/GenBank/DDBJ databases">
        <title>A Parts List for Fungal Cellulosomes Revealed by Comparative Genomics.</title>
        <authorList>
            <consortium name="DOE Joint Genome Institute"/>
            <person name="Haitjema C.H."/>
            <person name="Gilmore S.P."/>
            <person name="Henske J.K."/>
            <person name="Solomon K.V."/>
            <person name="De Groot R."/>
            <person name="Kuo A."/>
            <person name="Mondo S.J."/>
            <person name="Salamov A.A."/>
            <person name="Labutti K."/>
            <person name="Zhao Z."/>
            <person name="Chiniquy J."/>
            <person name="Barry K."/>
            <person name="Brewer H.M."/>
            <person name="Purvine S.O."/>
            <person name="Wright A.T."/>
            <person name="Boxma B."/>
            <person name="Van Alen T."/>
            <person name="Hackstein J.H."/>
            <person name="Baker S.E."/>
            <person name="Grigoriev I.V."/>
            <person name="O'Malley M.A."/>
        </authorList>
    </citation>
    <scope>NUCLEOTIDE SEQUENCE [LARGE SCALE GENOMIC DNA]</scope>
    <source>
        <strain evidence="3 4">G1</strain>
    </source>
</reference>
<dbReference type="Pfam" id="PF00023">
    <property type="entry name" value="Ank"/>
    <property type="match status" value="1"/>
</dbReference>
<dbReference type="Gene3D" id="1.25.40.20">
    <property type="entry name" value="Ankyrin repeat-containing domain"/>
    <property type="match status" value="2"/>
</dbReference>
<dbReference type="Proteomes" id="UP000193920">
    <property type="component" value="Unassembled WGS sequence"/>
</dbReference>
<keyword evidence="2" id="KW-0040">ANK repeat</keyword>
<evidence type="ECO:0000256" key="2">
    <source>
        <dbReference type="ARBA" id="ARBA00023043"/>
    </source>
</evidence>
<dbReference type="AlphaFoldDB" id="A0A1Y2ACQ6"/>
<organism evidence="3 4">
    <name type="scientific">Neocallimastix californiae</name>
    <dbReference type="NCBI Taxonomy" id="1754190"/>
    <lineage>
        <taxon>Eukaryota</taxon>
        <taxon>Fungi</taxon>
        <taxon>Fungi incertae sedis</taxon>
        <taxon>Chytridiomycota</taxon>
        <taxon>Chytridiomycota incertae sedis</taxon>
        <taxon>Neocallimastigomycetes</taxon>
        <taxon>Neocallimastigales</taxon>
        <taxon>Neocallimastigaceae</taxon>
        <taxon>Neocallimastix</taxon>
    </lineage>
</organism>
<dbReference type="Pfam" id="PF12796">
    <property type="entry name" value="Ank_2"/>
    <property type="match status" value="1"/>
</dbReference>
<sequence>MVNLLIDYVYKNNIKLKINEKNINGRFPLLLAIDNNNFEMIKILVEYLIKVDDIEMIKILIEHANVNNFIMKLNEENYGDYLLLNAIKNNNINMANLLIECSNINKIELNINRENENGDTPLIIACKKRDNTLVECLLKSRRIKINQKTKYGMNALMIACYYKENKIVESLINHDDIDVKIQDDKNNIPLHIACYLDNIEIARSLVNKKNLSNVINKHGDTPLVIAEEYSNTEMINCLYDKS</sequence>
<dbReference type="SMART" id="SM00248">
    <property type="entry name" value="ANK"/>
    <property type="match status" value="5"/>
</dbReference>
<dbReference type="SUPFAM" id="SSF48403">
    <property type="entry name" value="Ankyrin repeat"/>
    <property type="match status" value="1"/>
</dbReference>
<accession>A0A1Y2ACQ6</accession>
<proteinExistence type="predicted"/>
<dbReference type="OrthoDB" id="341259at2759"/>
<evidence type="ECO:0000313" key="4">
    <source>
        <dbReference type="Proteomes" id="UP000193920"/>
    </source>
</evidence>
<keyword evidence="4" id="KW-1185">Reference proteome</keyword>
<gene>
    <name evidence="3" type="ORF">LY90DRAFT_633887</name>
</gene>
<dbReference type="InterPro" id="IPR036770">
    <property type="entry name" value="Ankyrin_rpt-contain_sf"/>
</dbReference>
<protein>
    <submittedName>
        <fullName evidence="3">Ankyrin</fullName>
    </submittedName>
</protein>
<comment type="caution">
    <text evidence="3">The sequence shown here is derived from an EMBL/GenBank/DDBJ whole genome shotgun (WGS) entry which is preliminary data.</text>
</comment>
<dbReference type="STRING" id="1754190.A0A1Y2ACQ6"/>